<evidence type="ECO:0000256" key="2">
    <source>
        <dbReference type="SAM" id="Phobius"/>
    </source>
</evidence>
<feature type="region of interest" description="Disordered" evidence="1">
    <location>
        <begin position="295"/>
        <end position="318"/>
    </location>
</feature>
<dbReference type="InterPro" id="IPR018392">
    <property type="entry name" value="LysM"/>
</dbReference>
<dbReference type="Gene3D" id="3.10.350.10">
    <property type="entry name" value="LysM domain"/>
    <property type="match status" value="1"/>
</dbReference>
<keyword evidence="6" id="KW-1185">Reference proteome</keyword>
<dbReference type="PANTHER" id="PTHR34700">
    <property type="entry name" value="POTASSIUM BINDING PROTEIN KBP"/>
    <property type="match status" value="1"/>
</dbReference>
<evidence type="ECO:0000313" key="6">
    <source>
        <dbReference type="Proteomes" id="UP001644750"/>
    </source>
</evidence>
<dbReference type="CDD" id="cd00118">
    <property type="entry name" value="LysM"/>
    <property type="match status" value="1"/>
</dbReference>
<dbReference type="PROSITE" id="PS51782">
    <property type="entry name" value="LYSM"/>
    <property type="match status" value="1"/>
</dbReference>
<accession>A0A6N2RXJ2</accession>
<sequence>MKTEQQLPKNIRQIGSPAGHTKVYIEDYVITFLNSLSMDKNTYVRGAILFGEKKQIGNDLVIFIRGAIEGQNLELDLDETVFDDEVWREIYQQKERLFSGLDVIGWALLRMGFSVRLNDKIKKTHFENFPGEGKVLYMMDDLEGEDAFYVFRGEDLSRQNGYYIYYEKNPMMQNYLVERRQDIKEVQTYEKMMESRRDEKLIQQFREKISKKTKSNQRKGRIRNISTAAAVTIMMIMGGTMYYYAGQDQSINFKEVVNGAVHTMGKGVSDQISTKSSTKSSTTSVKITKTLDSATQTSIHKKEQKTTQPTIKQKQKTQKVSSGQYKSYTYTVKSGETLVSISRKVYGTQKLVQRIKKANALSDENQIYPGQKLIIPGTLR</sequence>
<dbReference type="InterPro" id="IPR036779">
    <property type="entry name" value="LysM_dom_sf"/>
</dbReference>
<dbReference type="PANTHER" id="PTHR34700:SF4">
    <property type="entry name" value="PHAGE-LIKE ELEMENT PBSX PROTEIN XKDP"/>
    <property type="match status" value="1"/>
</dbReference>
<feature type="transmembrane region" description="Helical" evidence="2">
    <location>
        <begin position="225"/>
        <end position="245"/>
    </location>
</feature>
<protein>
    <submittedName>
        <fullName evidence="5">LysM domain/BON superfamily protein</fullName>
    </submittedName>
    <submittedName>
        <fullName evidence="4">LysM peptidoglycan-binding domain-containing protein</fullName>
    </submittedName>
</protein>
<dbReference type="EMBL" id="CACRSX010000014">
    <property type="protein sequence ID" value="VYS85582.1"/>
    <property type="molecule type" value="Genomic_DNA"/>
</dbReference>
<reference evidence="5" key="1">
    <citation type="submission" date="2019-11" db="EMBL/GenBank/DDBJ databases">
        <authorList>
            <person name="Feng L."/>
        </authorList>
    </citation>
    <scope>NUCLEOTIDE SEQUENCE</scope>
    <source>
        <strain evidence="5">AhadrusLFYP4</strain>
    </source>
</reference>
<keyword evidence="2" id="KW-0812">Transmembrane</keyword>
<gene>
    <name evidence="5" type="ORF">AHLFYP4_00659</name>
    <name evidence="4" type="ORF">G5A72_11690</name>
</gene>
<dbReference type="AlphaFoldDB" id="A0A6N2RXJ2"/>
<name>A0A6N2RXJ2_ANAHA</name>
<dbReference type="EMBL" id="JAAITB010000026">
    <property type="protein sequence ID" value="NSJ80232.1"/>
    <property type="molecule type" value="Genomic_DNA"/>
</dbReference>
<proteinExistence type="predicted"/>
<dbReference type="SUPFAM" id="SSF54106">
    <property type="entry name" value="LysM domain"/>
    <property type="match status" value="1"/>
</dbReference>
<dbReference type="RefSeq" id="WP_008393025.1">
    <property type="nucleotide sequence ID" value="NC_021016.1"/>
</dbReference>
<dbReference type="SMART" id="SM00257">
    <property type="entry name" value="LysM"/>
    <property type="match status" value="1"/>
</dbReference>
<evidence type="ECO:0000259" key="3">
    <source>
        <dbReference type="PROSITE" id="PS51782"/>
    </source>
</evidence>
<dbReference type="Pfam" id="PF01476">
    <property type="entry name" value="LysM"/>
    <property type="match status" value="1"/>
</dbReference>
<dbReference type="Proteomes" id="UP001644750">
    <property type="component" value="Unassembled WGS sequence"/>
</dbReference>
<feature type="domain" description="LysM" evidence="3">
    <location>
        <begin position="328"/>
        <end position="375"/>
    </location>
</feature>
<evidence type="ECO:0000256" key="1">
    <source>
        <dbReference type="SAM" id="MobiDB-lite"/>
    </source>
</evidence>
<evidence type="ECO:0000313" key="4">
    <source>
        <dbReference type="EMBL" id="NSJ80232.1"/>
    </source>
</evidence>
<dbReference type="InterPro" id="IPR052196">
    <property type="entry name" value="Bact_Kbp"/>
</dbReference>
<keyword evidence="2" id="KW-1133">Transmembrane helix</keyword>
<organism evidence="5">
    <name type="scientific">Anaerostipes hadrus</name>
    <dbReference type="NCBI Taxonomy" id="649756"/>
    <lineage>
        <taxon>Bacteria</taxon>
        <taxon>Bacillati</taxon>
        <taxon>Bacillota</taxon>
        <taxon>Clostridia</taxon>
        <taxon>Lachnospirales</taxon>
        <taxon>Lachnospiraceae</taxon>
        <taxon>Anaerostipes</taxon>
    </lineage>
</organism>
<reference evidence="4 6" key="2">
    <citation type="journal article" date="2020" name="Cell Host Microbe">
        <title>Functional and Genomic Variation between Human-Derived Isolates of Lachnospiraceae Reveals Inter- and Intra-Species Diversity.</title>
        <authorList>
            <person name="Sorbara M.T."/>
            <person name="Littmann E.R."/>
            <person name="Fontana E."/>
            <person name="Moody T.U."/>
            <person name="Kohout C.E."/>
            <person name="Gjonbalaj M."/>
            <person name="Eaton V."/>
            <person name="Seok R."/>
            <person name="Leiner I.M."/>
            <person name="Pamer E.G."/>
        </authorList>
    </citation>
    <scope>NUCLEOTIDE SEQUENCE [LARGE SCALE GENOMIC DNA]</scope>
    <source>
        <strain evidence="4 6">MSK.14.57</strain>
    </source>
</reference>
<reference evidence="4" key="3">
    <citation type="submission" date="2020-02" db="EMBL/GenBank/DDBJ databases">
        <authorList>
            <person name="Littmann E."/>
            <person name="Sorbara M."/>
        </authorList>
    </citation>
    <scope>NUCLEOTIDE SEQUENCE</scope>
    <source>
        <strain evidence="4">MSK.14.57</strain>
    </source>
</reference>
<keyword evidence="2" id="KW-0472">Membrane</keyword>
<evidence type="ECO:0000313" key="5">
    <source>
        <dbReference type="EMBL" id="VYS85582.1"/>
    </source>
</evidence>